<evidence type="ECO:0000313" key="7">
    <source>
        <dbReference type="Proteomes" id="UP000242258"/>
    </source>
</evidence>
<accession>A0A1E7Q5W0</accession>
<dbReference type="PANTHER" id="PTHR45566:SF1">
    <property type="entry name" value="HTH-TYPE TRANSCRIPTIONAL REGULATOR YHJB-RELATED"/>
    <property type="match status" value="1"/>
</dbReference>
<protein>
    <submittedName>
        <fullName evidence="6">DNA-binding response regulator</fullName>
    </submittedName>
</protein>
<dbReference type="RefSeq" id="WP_070049125.1">
    <property type="nucleotide sequence ID" value="NZ_CBCSDO010000005.1"/>
</dbReference>
<reference evidence="7" key="1">
    <citation type="submission" date="2016-09" db="EMBL/GenBank/DDBJ databases">
        <authorList>
            <person name="Wan X."/>
            <person name="Hou S."/>
        </authorList>
    </citation>
    <scope>NUCLEOTIDE SEQUENCE [LARGE SCALE GENOMIC DNA]</scope>
    <source>
        <strain evidence="7">KH87</strain>
    </source>
</reference>
<dbReference type="STRING" id="1628148.BI198_08265"/>
<feature type="domain" description="Response regulatory" evidence="5">
    <location>
        <begin position="3"/>
        <end position="120"/>
    </location>
</feature>
<evidence type="ECO:0000313" key="6">
    <source>
        <dbReference type="EMBL" id="OEY69555.1"/>
    </source>
</evidence>
<dbReference type="PROSITE" id="PS50043">
    <property type="entry name" value="HTH_LUXR_2"/>
    <property type="match status" value="1"/>
</dbReference>
<dbReference type="SUPFAM" id="SSF46894">
    <property type="entry name" value="C-terminal effector domain of the bipartite response regulators"/>
    <property type="match status" value="1"/>
</dbReference>
<dbReference type="InterPro" id="IPR051015">
    <property type="entry name" value="EvgA-like"/>
</dbReference>
<dbReference type="PRINTS" id="PR00038">
    <property type="entry name" value="HTHLUXR"/>
</dbReference>
<keyword evidence="2 6" id="KW-0238">DNA-binding</keyword>
<evidence type="ECO:0000256" key="2">
    <source>
        <dbReference type="ARBA" id="ARBA00023125"/>
    </source>
</evidence>
<dbReference type="PROSITE" id="PS00622">
    <property type="entry name" value="HTH_LUXR_1"/>
    <property type="match status" value="1"/>
</dbReference>
<dbReference type="CDD" id="cd17535">
    <property type="entry name" value="REC_NarL-like"/>
    <property type="match status" value="1"/>
</dbReference>
<dbReference type="InterPro" id="IPR016032">
    <property type="entry name" value="Sig_transdc_resp-reg_C-effctor"/>
</dbReference>
<comment type="caution">
    <text evidence="6">The sequence shown here is derived from an EMBL/GenBank/DDBJ whole genome shotgun (WGS) entry which is preliminary data.</text>
</comment>
<dbReference type="EMBL" id="MKEK01000001">
    <property type="protein sequence ID" value="OEY69555.1"/>
    <property type="molecule type" value="Genomic_DNA"/>
</dbReference>
<dbReference type="PANTHER" id="PTHR45566">
    <property type="entry name" value="HTH-TYPE TRANSCRIPTIONAL REGULATOR YHJB-RELATED"/>
    <property type="match status" value="1"/>
</dbReference>
<keyword evidence="7" id="KW-1185">Reference proteome</keyword>
<evidence type="ECO:0000256" key="3">
    <source>
        <dbReference type="PROSITE-ProRule" id="PRU00169"/>
    </source>
</evidence>
<sequence>MTKLIVADDHPLFRNALINAISSSFATTATIETDSFETTCAALEQHPDTDMLLFDLHMPGNCGFLGLIQLRKNFPTLPIVVISASEEIDVIRRVMAFGASAYIPKSASPADIATALNQVLAGELWVPQHLTKQVFQQANQDSERDLDLAARVAQLTQQQYKVLYYLTEGWLNKQIAYDLEISEATVKAHITAIFRKLGVTNRTQVVIQAQRLTLEPPVNKAIAEFSPTHR</sequence>
<dbReference type="Pfam" id="PF00072">
    <property type="entry name" value="Response_reg"/>
    <property type="match status" value="1"/>
</dbReference>
<feature type="modified residue" description="4-aspartylphosphate" evidence="3">
    <location>
        <position position="55"/>
    </location>
</feature>
<dbReference type="Proteomes" id="UP000242258">
    <property type="component" value="Unassembled WGS sequence"/>
</dbReference>
<keyword evidence="1 3" id="KW-0597">Phosphoprotein</keyword>
<proteinExistence type="predicted"/>
<dbReference type="PROSITE" id="PS50110">
    <property type="entry name" value="RESPONSE_REGULATORY"/>
    <property type="match status" value="1"/>
</dbReference>
<dbReference type="Gene3D" id="3.40.50.2300">
    <property type="match status" value="1"/>
</dbReference>
<dbReference type="OrthoDB" id="9814495at2"/>
<organism evidence="6 7">
    <name type="scientific">Rheinheimera salexigens</name>
    <dbReference type="NCBI Taxonomy" id="1628148"/>
    <lineage>
        <taxon>Bacteria</taxon>
        <taxon>Pseudomonadati</taxon>
        <taxon>Pseudomonadota</taxon>
        <taxon>Gammaproteobacteria</taxon>
        <taxon>Chromatiales</taxon>
        <taxon>Chromatiaceae</taxon>
        <taxon>Rheinheimera</taxon>
    </lineage>
</organism>
<feature type="domain" description="HTH luxR-type" evidence="4">
    <location>
        <begin position="148"/>
        <end position="213"/>
    </location>
</feature>
<evidence type="ECO:0000259" key="4">
    <source>
        <dbReference type="PROSITE" id="PS50043"/>
    </source>
</evidence>
<dbReference type="SUPFAM" id="SSF52172">
    <property type="entry name" value="CheY-like"/>
    <property type="match status" value="1"/>
</dbReference>
<evidence type="ECO:0000259" key="5">
    <source>
        <dbReference type="PROSITE" id="PS50110"/>
    </source>
</evidence>
<dbReference type="Pfam" id="PF00196">
    <property type="entry name" value="GerE"/>
    <property type="match status" value="1"/>
</dbReference>
<evidence type="ECO:0000256" key="1">
    <source>
        <dbReference type="ARBA" id="ARBA00022553"/>
    </source>
</evidence>
<gene>
    <name evidence="6" type="ORF">BI198_08265</name>
</gene>
<dbReference type="GO" id="GO:0006355">
    <property type="term" value="P:regulation of DNA-templated transcription"/>
    <property type="evidence" value="ECO:0007669"/>
    <property type="project" value="InterPro"/>
</dbReference>
<dbReference type="InterPro" id="IPR001789">
    <property type="entry name" value="Sig_transdc_resp-reg_receiver"/>
</dbReference>
<dbReference type="CDD" id="cd06170">
    <property type="entry name" value="LuxR_C_like"/>
    <property type="match status" value="1"/>
</dbReference>
<dbReference type="GO" id="GO:0000160">
    <property type="term" value="P:phosphorelay signal transduction system"/>
    <property type="evidence" value="ECO:0007669"/>
    <property type="project" value="InterPro"/>
</dbReference>
<dbReference type="SMART" id="SM00448">
    <property type="entry name" value="REC"/>
    <property type="match status" value="1"/>
</dbReference>
<dbReference type="InterPro" id="IPR000792">
    <property type="entry name" value="Tscrpt_reg_LuxR_C"/>
</dbReference>
<dbReference type="InterPro" id="IPR058245">
    <property type="entry name" value="NreC/VraR/RcsB-like_REC"/>
</dbReference>
<dbReference type="AlphaFoldDB" id="A0A1E7Q5W0"/>
<dbReference type="InterPro" id="IPR011006">
    <property type="entry name" value="CheY-like_superfamily"/>
</dbReference>
<dbReference type="SMART" id="SM00421">
    <property type="entry name" value="HTH_LUXR"/>
    <property type="match status" value="1"/>
</dbReference>
<name>A0A1E7Q5W0_9GAMM</name>
<dbReference type="GO" id="GO:0003677">
    <property type="term" value="F:DNA binding"/>
    <property type="evidence" value="ECO:0007669"/>
    <property type="project" value="UniProtKB-KW"/>
</dbReference>